<evidence type="ECO:0000256" key="9">
    <source>
        <dbReference type="SAM" id="SignalP"/>
    </source>
</evidence>
<dbReference type="Proteomes" id="UP000319160">
    <property type="component" value="Unassembled WGS sequence"/>
</dbReference>
<feature type="chain" id="PRO_5022186012" description="Cytochrome b561 domain-containing protein" evidence="9">
    <location>
        <begin position="27"/>
        <end position="439"/>
    </location>
</feature>
<evidence type="ECO:0000256" key="2">
    <source>
        <dbReference type="ARBA" id="ARBA00022448"/>
    </source>
</evidence>
<comment type="subcellular location">
    <subcellularLocation>
        <location evidence="1">Membrane</location>
    </subcellularLocation>
</comment>
<keyword evidence="3 8" id="KW-0812">Transmembrane</keyword>
<dbReference type="AlphaFoldDB" id="A0A553HQ47"/>
<name>A0A553HQ47_9PEZI</name>
<feature type="transmembrane region" description="Helical" evidence="8">
    <location>
        <begin position="292"/>
        <end position="311"/>
    </location>
</feature>
<dbReference type="PANTHER" id="PTHR47797">
    <property type="entry name" value="DEHYDROGENASE, PUTATIVE (AFU_ORTHOLOGUE AFUA_8G05805)-RELATED"/>
    <property type="match status" value="1"/>
</dbReference>
<feature type="compositionally biased region" description="Low complexity" evidence="7">
    <location>
        <begin position="40"/>
        <end position="53"/>
    </location>
</feature>
<evidence type="ECO:0000256" key="3">
    <source>
        <dbReference type="ARBA" id="ARBA00022692"/>
    </source>
</evidence>
<dbReference type="PANTHER" id="PTHR47797:SF1">
    <property type="entry name" value="CYTOCHROME B561 DOMAIN-CONTAINING PROTEIN-RELATED"/>
    <property type="match status" value="1"/>
</dbReference>
<evidence type="ECO:0000256" key="1">
    <source>
        <dbReference type="ARBA" id="ARBA00004370"/>
    </source>
</evidence>
<gene>
    <name evidence="11" type="ORF">FHL15_009000</name>
</gene>
<evidence type="ECO:0000313" key="11">
    <source>
        <dbReference type="EMBL" id="TRX90081.1"/>
    </source>
</evidence>
<protein>
    <recommendedName>
        <fullName evidence="10">Cytochrome b561 domain-containing protein</fullName>
    </recommendedName>
</protein>
<keyword evidence="4" id="KW-0249">Electron transport</keyword>
<feature type="domain" description="Cytochrome b561" evidence="10">
    <location>
        <begin position="151"/>
        <end position="282"/>
    </location>
</feature>
<feature type="transmembrane region" description="Helical" evidence="8">
    <location>
        <begin position="150"/>
        <end position="171"/>
    </location>
</feature>
<evidence type="ECO:0000256" key="5">
    <source>
        <dbReference type="ARBA" id="ARBA00022989"/>
    </source>
</evidence>
<keyword evidence="9" id="KW-0732">Signal</keyword>
<sequence>MRTTTLVSRAALLFGLVALAVTHANAQGPTFTGLNGWTAGNNNNPFNTDPNSDNNDDNNDNNNSTGSGDDNGSGNDNSSLNGSGSGSSSGNGNGSGSGGGYGNNNNNGGGYGGGFEGGFGNNGGSTSPFGPEINGLNNGLEYASLATYRVAHGVLASLAFAFLFPLGAILLRYIPGKAAVSTHWIIQVIASALYLIAAGLGLYLLSMIRIPSGAGLLDIMRGNAHPIIGIVLLIALFFQPVFGILHHRQFKKLQKRTWVSYVHLWLGRLSITLGIINGGLGLALADATGAPVAAYAVISSVMWFFWVLTIIKTSIRDFNARKGHKDSEIAAKIYDEDHEYPARTRNEGAGAVVAPRENAGVRGNASAGPYPAAVPMPEQDIPSPPYEPGPYYEEHMAHANHRRQRDFGRDEMQGIKEVIDSDSVSIITASQDEMRRGQV</sequence>
<dbReference type="CDD" id="cd08760">
    <property type="entry name" value="Cyt_b561_FRRS1_like"/>
    <property type="match status" value="1"/>
</dbReference>
<keyword evidence="6 8" id="KW-0472">Membrane</keyword>
<evidence type="ECO:0000256" key="4">
    <source>
        <dbReference type="ARBA" id="ARBA00022982"/>
    </source>
</evidence>
<feature type="transmembrane region" description="Helical" evidence="8">
    <location>
        <begin position="183"/>
        <end position="205"/>
    </location>
</feature>
<feature type="compositionally biased region" description="Low complexity" evidence="7">
    <location>
        <begin position="60"/>
        <end position="82"/>
    </location>
</feature>
<feature type="transmembrane region" description="Helical" evidence="8">
    <location>
        <begin position="225"/>
        <end position="246"/>
    </location>
</feature>
<dbReference type="STRING" id="2512241.A0A553HQ47"/>
<dbReference type="InterPro" id="IPR006593">
    <property type="entry name" value="Cyt_b561/ferric_Rdtase_TM"/>
</dbReference>
<dbReference type="GO" id="GO:0016020">
    <property type="term" value="C:membrane"/>
    <property type="evidence" value="ECO:0007669"/>
    <property type="project" value="UniProtKB-SubCell"/>
</dbReference>
<dbReference type="OrthoDB" id="19261at2759"/>
<evidence type="ECO:0000256" key="6">
    <source>
        <dbReference type="ARBA" id="ARBA00023136"/>
    </source>
</evidence>
<accession>A0A553HQ47</accession>
<comment type="caution">
    <text evidence="11">The sequence shown here is derived from an EMBL/GenBank/DDBJ whole genome shotgun (WGS) entry which is preliminary data.</text>
</comment>
<organism evidence="11 12">
    <name type="scientific">Xylaria flabelliformis</name>
    <dbReference type="NCBI Taxonomy" id="2512241"/>
    <lineage>
        <taxon>Eukaryota</taxon>
        <taxon>Fungi</taxon>
        <taxon>Dikarya</taxon>
        <taxon>Ascomycota</taxon>
        <taxon>Pezizomycotina</taxon>
        <taxon>Sordariomycetes</taxon>
        <taxon>Xylariomycetidae</taxon>
        <taxon>Xylariales</taxon>
        <taxon>Xylariaceae</taxon>
        <taxon>Xylaria</taxon>
    </lineage>
</organism>
<proteinExistence type="predicted"/>
<dbReference type="Gene3D" id="1.20.120.1770">
    <property type="match status" value="1"/>
</dbReference>
<dbReference type="SMART" id="SM00665">
    <property type="entry name" value="B561"/>
    <property type="match status" value="1"/>
</dbReference>
<feature type="signal peptide" evidence="9">
    <location>
        <begin position="1"/>
        <end position="26"/>
    </location>
</feature>
<keyword evidence="2" id="KW-0813">Transport</keyword>
<feature type="region of interest" description="Disordered" evidence="7">
    <location>
        <begin position="36"/>
        <end position="99"/>
    </location>
</feature>
<evidence type="ECO:0000313" key="12">
    <source>
        <dbReference type="Proteomes" id="UP000319160"/>
    </source>
</evidence>
<evidence type="ECO:0000256" key="7">
    <source>
        <dbReference type="SAM" id="MobiDB-lite"/>
    </source>
</evidence>
<feature type="compositionally biased region" description="Gly residues" evidence="7">
    <location>
        <begin position="83"/>
        <end position="99"/>
    </location>
</feature>
<reference evidence="12" key="1">
    <citation type="submission" date="2019-06" db="EMBL/GenBank/DDBJ databases">
        <title>Draft genome sequence of the griseofulvin-producing fungus Xylaria cubensis strain G536.</title>
        <authorList>
            <person name="Mead M.E."/>
            <person name="Raja H.A."/>
            <person name="Steenwyk J.L."/>
            <person name="Knowles S.L."/>
            <person name="Oberlies N.H."/>
            <person name="Rokas A."/>
        </authorList>
    </citation>
    <scope>NUCLEOTIDE SEQUENCE [LARGE SCALE GENOMIC DNA]</scope>
    <source>
        <strain evidence="12">G536</strain>
    </source>
</reference>
<feature type="transmembrane region" description="Helical" evidence="8">
    <location>
        <begin position="258"/>
        <end position="280"/>
    </location>
</feature>
<evidence type="ECO:0000256" key="8">
    <source>
        <dbReference type="SAM" id="Phobius"/>
    </source>
</evidence>
<evidence type="ECO:0000259" key="10">
    <source>
        <dbReference type="SMART" id="SM00665"/>
    </source>
</evidence>
<keyword evidence="12" id="KW-1185">Reference proteome</keyword>
<dbReference type="EMBL" id="VFLP01000059">
    <property type="protein sequence ID" value="TRX90081.1"/>
    <property type="molecule type" value="Genomic_DNA"/>
</dbReference>
<keyword evidence="5 8" id="KW-1133">Transmembrane helix</keyword>